<accession>A0ABT9DBF5</accession>
<keyword evidence="2" id="KW-0472">Membrane</keyword>
<evidence type="ECO:0000256" key="2">
    <source>
        <dbReference type="SAM" id="Phobius"/>
    </source>
</evidence>
<organism evidence="3 4">
    <name type="scientific">Actinotalea lenta</name>
    <dbReference type="NCBI Taxonomy" id="3064654"/>
    <lineage>
        <taxon>Bacteria</taxon>
        <taxon>Bacillati</taxon>
        <taxon>Actinomycetota</taxon>
        <taxon>Actinomycetes</taxon>
        <taxon>Micrococcales</taxon>
        <taxon>Cellulomonadaceae</taxon>
        <taxon>Actinotalea</taxon>
    </lineage>
</organism>
<comment type="caution">
    <text evidence="3">The sequence shown here is derived from an EMBL/GenBank/DDBJ whole genome shotgun (WGS) entry which is preliminary data.</text>
</comment>
<feature type="transmembrane region" description="Helical" evidence="2">
    <location>
        <begin position="106"/>
        <end position="128"/>
    </location>
</feature>
<protein>
    <submittedName>
        <fullName evidence="3">DUF6328 family protein</fullName>
    </submittedName>
</protein>
<feature type="region of interest" description="Disordered" evidence="1">
    <location>
        <begin position="1"/>
        <end position="20"/>
    </location>
</feature>
<keyword evidence="4" id="KW-1185">Reference proteome</keyword>
<sequence length="168" mass="18657">MVAPESAPEQPDRHETPAERADRNWTELLAELRVLQTGAQILVGFLLTIPFQSRFSDLDTYQRTSYLVLVILAALSTVLIVAPVSMHRALFARHRKPELVRVAARFARGGLVCLALVLVGALMLIMDLVVSREAGRWVAAGLLVVIGVTWWAVPRSLARRTRLDPQGR</sequence>
<gene>
    <name evidence="3" type="ORF">Q6348_13525</name>
</gene>
<name>A0ABT9DBF5_9CELL</name>
<reference evidence="3 4" key="1">
    <citation type="submission" date="2023-07" db="EMBL/GenBank/DDBJ databases">
        <title>Description of novel actinomycetes strains, isolated from tidal flat sediment.</title>
        <authorList>
            <person name="Lu C."/>
        </authorList>
    </citation>
    <scope>NUCLEOTIDE SEQUENCE [LARGE SCALE GENOMIC DNA]</scope>
    <source>
        <strain evidence="3 4">SYSU T00b441</strain>
    </source>
</reference>
<proteinExistence type="predicted"/>
<dbReference type="InterPro" id="IPR046291">
    <property type="entry name" value="DUF6328"/>
</dbReference>
<feature type="compositionally biased region" description="Basic and acidic residues" evidence="1">
    <location>
        <begin position="10"/>
        <end position="20"/>
    </location>
</feature>
<feature type="transmembrane region" description="Helical" evidence="2">
    <location>
        <begin position="64"/>
        <end position="85"/>
    </location>
</feature>
<keyword evidence="2" id="KW-1133">Transmembrane helix</keyword>
<evidence type="ECO:0000256" key="1">
    <source>
        <dbReference type="SAM" id="MobiDB-lite"/>
    </source>
</evidence>
<dbReference type="Pfam" id="PF19853">
    <property type="entry name" value="DUF6328"/>
    <property type="match status" value="1"/>
</dbReference>
<keyword evidence="2" id="KW-0812">Transmembrane</keyword>
<feature type="transmembrane region" description="Helical" evidence="2">
    <location>
        <begin position="134"/>
        <end position="153"/>
    </location>
</feature>
<dbReference type="RefSeq" id="WP_304601800.1">
    <property type="nucleotide sequence ID" value="NZ_JAUQYO010000001.1"/>
</dbReference>
<evidence type="ECO:0000313" key="4">
    <source>
        <dbReference type="Proteomes" id="UP001232536"/>
    </source>
</evidence>
<feature type="transmembrane region" description="Helical" evidence="2">
    <location>
        <begin position="32"/>
        <end position="52"/>
    </location>
</feature>
<evidence type="ECO:0000313" key="3">
    <source>
        <dbReference type="EMBL" id="MDO8108215.1"/>
    </source>
</evidence>
<dbReference type="Proteomes" id="UP001232536">
    <property type="component" value="Unassembled WGS sequence"/>
</dbReference>
<dbReference type="EMBL" id="JAUQYP010000001">
    <property type="protein sequence ID" value="MDO8108215.1"/>
    <property type="molecule type" value="Genomic_DNA"/>
</dbReference>